<evidence type="ECO:0000313" key="2">
    <source>
        <dbReference type="EMBL" id="GIL94487.1"/>
    </source>
</evidence>
<organism evidence="2 3">
    <name type="scientific">Volvox reticuliferus</name>
    <dbReference type="NCBI Taxonomy" id="1737510"/>
    <lineage>
        <taxon>Eukaryota</taxon>
        <taxon>Viridiplantae</taxon>
        <taxon>Chlorophyta</taxon>
        <taxon>core chlorophytes</taxon>
        <taxon>Chlorophyceae</taxon>
        <taxon>CS clade</taxon>
        <taxon>Chlamydomonadales</taxon>
        <taxon>Volvocaceae</taxon>
        <taxon>Volvox</taxon>
    </lineage>
</organism>
<protein>
    <submittedName>
        <fullName evidence="2">Uncharacterized protein</fullName>
    </submittedName>
</protein>
<feature type="region of interest" description="Disordered" evidence="1">
    <location>
        <begin position="261"/>
        <end position="353"/>
    </location>
</feature>
<dbReference type="AlphaFoldDB" id="A0A8J4FYM0"/>
<feature type="compositionally biased region" description="Low complexity" evidence="1">
    <location>
        <begin position="279"/>
        <end position="293"/>
    </location>
</feature>
<evidence type="ECO:0000256" key="1">
    <source>
        <dbReference type="SAM" id="MobiDB-lite"/>
    </source>
</evidence>
<gene>
    <name evidence="2" type="ORF">Vretimale_678</name>
</gene>
<name>A0A8J4FYM0_9CHLO</name>
<dbReference type="EMBL" id="BNCQ01000001">
    <property type="protein sequence ID" value="GIL94487.1"/>
    <property type="molecule type" value="Genomic_DNA"/>
</dbReference>
<accession>A0A8J4FYM0</accession>
<feature type="region of interest" description="Disordered" evidence="1">
    <location>
        <begin position="1"/>
        <end position="35"/>
    </location>
</feature>
<proteinExistence type="predicted"/>
<dbReference type="Gene3D" id="3.20.140.10">
    <property type="entry name" value="nicotinate phosphoribosyltransferase"/>
    <property type="match status" value="1"/>
</dbReference>
<dbReference type="Proteomes" id="UP000722791">
    <property type="component" value="Unassembled WGS sequence"/>
</dbReference>
<feature type="compositionally biased region" description="Polar residues" evidence="1">
    <location>
        <begin position="312"/>
        <end position="324"/>
    </location>
</feature>
<feature type="compositionally biased region" description="Low complexity" evidence="1">
    <location>
        <begin position="17"/>
        <end position="35"/>
    </location>
</feature>
<feature type="compositionally biased region" description="Polar residues" evidence="1">
    <location>
        <begin position="331"/>
        <end position="346"/>
    </location>
</feature>
<sequence length="763" mass="80498">MHLGLECNEPSRTVRDAAPAGPEVGHAGAGPGAAAAFSKPAEEEDIIDIPRLYRRLQTYAAAYDIPSHAVRQMEELIATPIAVRLLQLPRARLHDFLVLDAYKPKMHVMYDKYLSGVTADFALTVRWAPPPADPAALPSRHPDLWAAFEASAAALSRTTPYTPYEVQALRTQFGTELPQALLDRCHEDGVAAVEWQESRYRASSEEEKKGMEAGGQQEAGKVAVASGPLISASLMETPLMQRFQQLAVEAQVEALRNSRLNATAGDTRRPQPPPPAPSPASTSHSSSQCSGPGANSSSGCDGSQPPGPPPQTEATSPQPHSTASRPAGESKSGSGSRTLKSPQTHALAQPGHGGRALESLFDRTERLANSLAQLVITVERINGLKHGCRVALFAGRRSSDLLYLLIQNLYCAVHLDGYGGTSSLYVVAVLGREWTSMGLPERECWGGVGRLVGTHAHEQVSALQQLLASYDIEAGRRCGLPHGVLVTPLLAHLLFLATNGGGGADGAGATALADTFTTAAFLAVSRCAAVPAAFRQDVEAAFGWHIPEYARCFDLFRIWRLDSGNYERVSEQVMAAWEGRSGELQAQGYPPLAPLELMNSNLSSVDDIAAVCSLDPRVRPTTLAFGTLADGFLPFLEQECGDDAAAAADVPLRPTISLASVVMKLVQARLPRHLPAGGGGECGDGGGGDMPACAIKLGDGDSGGKVQVDPRLDPDVAAKALHAAVEMARGSATSALDSDAVSAVLAEAYDAVTRRGVLMAVPP</sequence>
<evidence type="ECO:0000313" key="3">
    <source>
        <dbReference type="Proteomes" id="UP000722791"/>
    </source>
</evidence>
<reference evidence="2" key="1">
    <citation type="journal article" date="2021" name="Proc. Natl. Acad. Sci. U.S.A.">
        <title>Three genomes in the algal genus Volvox reveal the fate of a haploid sex-determining region after a transition to homothallism.</title>
        <authorList>
            <person name="Yamamoto K."/>
            <person name="Hamaji T."/>
            <person name="Kawai-Toyooka H."/>
            <person name="Matsuzaki R."/>
            <person name="Takahashi F."/>
            <person name="Nishimura Y."/>
            <person name="Kawachi M."/>
            <person name="Noguchi H."/>
            <person name="Minakuchi Y."/>
            <person name="Umen J.G."/>
            <person name="Toyoda A."/>
            <person name="Nozaki H."/>
        </authorList>
    </citation>
    <scope>NUCLEOTIDE SEQUENCE</scope>
    <source>
        <strain evidence="2">NIES-3785</strain>
    </source>
</reference>
<comment type="caution">
    <text evidence="2">The sequence shown here is derived from an EMBL/GenBank/DDBJ whole genome shotgun (WGS) entry which is preliminary data.</text>
</comment>